<organism evidence="12 13">
    <name type="scientific">Varroa destructor</name>
    <name type="common">Honeybee mite</name>
    <dbReference type="NCBI Taxonomy" id="109461"/>
    <lineage>
        <taxon>Eukaryota</taxon>
        <taxon>Metazoa</taxon>
        <taxon>Ecdysozoa</taxon>
        <taxon>Arthropoda</taxon>
        <taxon>Chelicerata</taxon>
        <taxon>Arachnida</taxon>
        <taxon>Acari</taxon>
        <taxon>Parasitiformes</taxon>
        <taxon>Mesostigmata</taxon>
        <taxon>Gamasina</taxon>
        <taxon>Dermanyssoidea</taxon>
        <taxon>Varroidae</taxon>
        <taxon>Varroa</taxon>
    </lineage>
</organism>
<comment type="pathway">
    <text evidence="3">Protein modification; protein ubiquitination.</text>
</comment>
<evidence type="ECO:0000256" key="4">
    <source>
        <dbReference type="ARBA" id="ARBA00022490"/>
    </source>
</evidence>
<evidence type="ECO:0000256" key="2">
    <source>
        <dbReference type="ARBA" id="ARBA00004496"/>
    </source>
</evidence>
<dbReference type="InterPro" id="IPR036322">
    <property type="entry name" value="WD40_repeat_dom_sf"/>
</dbReference>
<dbReference type="OMA" id="VQSGHIA"/>
<keyword evidence="13" id="KW-1185">Reference proteome</keyword>
<proteinExistence type="inferred from homology"/>
<keyword evidence="5 10" id="KW-0853">WD repeat</keyword>
<sequence length="509" mass="58324">MRMWACVGEQIKISARSRFLLFQYLDCTQLGLLFGVLDLEKYDMMASVRPFFRLDEDIEDSEEDCGWEAEDFSFTEGRQRYECPKMRWKMSDIDPVAKRRPRKTKYSRFLPRYLDYREAGFGERVRQDSLFGLFRLLRTKELREKTFPVEPLDKIFCSEWLNARLVVFGTKCNRLMILDTKMKKLLELENLKSTAATNPPLDDLCGIHGIAVNPSRTRLATGASNPNDTAVFELPSLQPMCVGESTHEDWIFDVKWLDDEHYVSGGRDTRIALWQAHGSRRKEYIDRGYVRGLRNETLPMYFHMNAKTCVSSHGNKVRALAVDHQHDALLSLSLTARVQVWDTPTFKLTHEHILENETENVCIASHDRMRVTAIGSKSHVTLLDSGNLNPIRSIHAIKNNCGVRSVSFRDHLLTIGTGQSNVLFVDMRTQRYIEVDAPFVNATIEPVSLRNKSYLQCSPGWMTPTDQNFIDDFNPAVYTHCYDPTGLQLFTAGGPLPASLKGGYAALWR</sequence>
<dbReference type="EnsemblMetazoa" id="XM_022802002">
    <property type="protein sequence ID" value="XP_022657737"/>
    <property type="gene ID" value="LOC111248907"/>
</dbReference>
<dbReference type="InterPro" id="IPR051191">
    <property type="entry name" value="DCAF12"/>
</dbReference>
<keyword evidence="6" id="KW-0677">Repeat</keyword>
<evidence type="ECO:0000313" key="12">
    <source>
        <dbReference type="EnsemblMetazoa" id="XP_022657737"/>
    </source>
</evidence>
<keyword evidence="4" id="KW-0963">Cytoplasm</keyword>
<dbReference type="FunCoup" id="A0A7M7JWN6">
    <property type="interactions" value="246"/>
</dbReference>
<name>A0A7M7JWN6_VARDE</name>
<reference evidence="12" key="1">
    <citation type="submission" date="2021-01" db="UniProtKB">
        <authorList>
            <consortium name="EnsemblMetazoa"/>
        </authorList>
    </citation>
    <scope>IDENTIFICATION</scope>
</reference>
<comment type="subcellular location">
    <subcellularLocation>
        <location evidence="2">Cytoplasm</location>
    </subcellularLocation>
    <subcellularLocation>
        <location evidence="1">Nucleus</location>
    </subcellularLocation>
</comment>
<dbReference type="AlphaFoldDB" id="A0A7M7JWN6"/>
<dbReference type="CTD" id="25853"/>
<evidence type="ECO:0000256" key="7">
    <source>
        <dbReference type="ARBA" id="ARBA00022786"/>
    </source>
</evidence>
<dbReference type="Proteomes" id="UP000594260">
    <property type="component" value="Unplaced"/>
</dbReference>
<evidence type="ECO:0000256" key="1">
    <source>
        <dbReference type="ARBA" id="ARBA00004123"/>
    </source>
</evidence>
<dbReference type="GO" id="GO:0005737">
    <property type="term" value="C:cytoplasm"/>
    <property type="evidence" value="ECO:0007669"/>
    <property type="project" value="UniProtKB-SubCell"/>
</dbReference>
<keyword evidence="7" id="KW-0833">Ubl conjugation pathway</keyword>
<dbReference type="InterPro" id="IPR015943">
    <property type="entry name" value="WD40/YVTN_repeat-like_dom_sf"/>
</dbReference>
<dbReference type="SUPFAM" id="SSF50978">
    <property type="entry name" value="WD40 repeat-like"/>
    <property type="match status" value="1"/>
</dbReference>
<feature type="domain" description="DDB1- and CUL4-associated factor 12 beta-propeller" evidence="11">
    <location>
        <begin position="142"/>
        <end position="508"/>
    </location>
</feature>
<dbReference type="SMART" id="SM00320">
    <property type="entry name" value="WD40"/>
    <property type="match status" value="3"/>
</dbReference>
<dbReference type="InterPro" id="IPR056151">
    <property type="entry name" value="Beta-prop_DCAF12"/>
</dbReference>
<dbReference type="OrthoDB" id="9610195at2759"/>
<evidence type="ECO:0000256" key="8">
    <source>
        <dbReference type="ARBA" id="ARBA00023242"/>
    </source>
</evidence>
<feature type="repeat" description="WD" evidence="10">
    <location>
        <begin position="310"/>
        <end position="351"/>
    </location>
</feature>
<evidence type="ECO:0000259" key="11">
    <source>
        <dbReference type="Pfam" id="PF23760"/>
    </source>
</evidence>
<dbReference type="PROSITE" id="PS50082">
    <property type="entry name" value="WD_REPEATS_2"/>
    <property type="match status" value="1"/>
</dbReference>
<dbReference type="GO" id="GO:0080008">
    <property type="term" value="C:Cul4-RING E3 ubiquitin ligase complex"/>
    <property type="evidence" value="ECO:0007669"/>
    <property type="project" value="TreeGrafter"/>
</dbReference>
<dbReference type="Gene3D" id="2.130.10.10">
    <property type="entry name" value="YVTN repeat-like/Quinoprotein amine dehydrogenase"/>
    <property type="match status" value="2"/>
</dbReference>
<comment type="similarity">
    <text evidence="9">Belongs to the WD repeat DCAF12 family.</text>
</comment>
<dbReference type="PANTHER" id="PTHR19860:SF16">
    <property type="entry name" value="DDB1- AND CUL4-ASSOCIATED FACTOR 12"/>
    <property type="match status" value="1"/>
</dbReference>
<dbReference type="GO" id="GO:0005634">
    <property type="term" value="C:nucleus"/>
    <property type="evidence" value="ECO:0007669"/>
    <property type="project" value="UniProtKB-SubCell"/>
</dbReference>
<accession>A0A7M7JWN6</accession>
<evidence type="ECO:0000256" key="5">
    <source>
        <dbReference type="ARBA" id="ARBA00022574"/>
    </source>
</evidence>
<evidence type="ECO:0000256" key="10">
    <source>
        <dbReference type="PROSITE-ProRule" id="PRU00221"/>
    </source>
</evidence>
<evidence type="ECO:0000313" key="13">
    <source>
        <dbReference type="Proteomes" id="UP000594260"/>
    </source>
</evidence>
<evidence type="ECO:0000256" key="3">
    <source>
        <dbReference type="ARBA" id="ARBA00004906"/>
    </source>
</evidence>
<dbReference type="RefSeq" id="XP_022657737.1">
    <property type="nucleotide sequence ID" value="XM_022802002.1"/>
</dbReference>
<dbReference type="PANTHER" id="PTHR19860">
    <property type="entry name" value="DDB1- AND CUL4-ASSOCIATED FACTOR 12-RELATED"/>
    <property type="match status" value="1"/>
</dbReference>
<dbReference type="InParanoid" id="A0A7M7JWN6"/>
<keyword evidence="8" id="KW-0539">Nucleus</keyword>
<dbReference type="GeneID" id="111248907"/>
<evidence type="ECO:0000256" key="6">
    <source>
        <dbReference type="ARBA" id="ARBA00022737"/>
    </source>
</evidence>
<dbReference type="KEGG" id="vde:111248907"/>
<dbReference type="InterPro" id="IPR001680">
    <property type="entry name" value="WD40_rpt"/>
</dbReference>
<evidence type="ECO:0000256" key="9">
    <source>
        <dbReference type="ARBA" id="ARBA00038022"/>
    </source>
</evidence>
<protein>
    <recommendedName>
        <fullName evidence="11">DDB1- and CUL4-associated factor 12 beta-propeller domain-containing protein</fullName>
    </recommendedName>
</protein>
<dbReference type="Pfam" id="PF23760">
    <property type="entry name" value="Beta-prop_DCAF12"/>
    <property type="match status" value="1"/>
</dbReference>